<dbReference type="EMBL" id="MT418680">
    <property type="protein sequence ID" value="QKF94403.1"/>
    <property type="molecule type" value="Genomic_DNA"/>
</dbReference>
<reference evidence="1 2" key="1">
    <citation type="submission" date="2020-04" db="EMBL/GenBank/DDBJ databases">
        <title>Advantages and limits of metagenomic assembly and binning of a giant virus.</title>
        <authorList>
            <person name="Schulz F."/>
            <person name="Andreani J."/>
            <person name="Francis R."/>
            <person name="Boudjemaa H."/>
            <person name="Bou Khalil J.Y."/>
            <person name="Lee J."/>
            <person name="La Scola B."/>
            <person name="Woyke T."/>
        </authorList>
    </citation>
    <scope>NUCLEOTIDE SEQUENCE [LARGE SCALE GENOMIC DNA]</scope>
    <source>
        <strain evidence="1 2">FV1/VV64</strain>
    </source>
</reference>
<dbReference type="Proteomes" id="UP001162001">
    <property type="component" value="Segment"/>
</dbReference>
<keyword evidence="2" id="KW-1185">Reference proteome</keyword>
<gene>
    <name evidence="1" type="ORF">Fadolivirus_1_945</name>
</gene>
<organism evidence="1 2">
    <name type="scientific">Fadolivirus FV1/VV64</name>
    <dbReference type="NCBI Taxonomy" id="3070911"/>
    <lineage>
        <taxon>Viruses</taxon>
        <taxon>Varidnaviria</taxon>
        <taxon>Bamfordvirae</taxon>
        <taxon>Nucleocytoviricota</taxon>
        <taxon>Megaviricetes</taxon>
        <taxon>Imitervirales</taxon>
        <taxon>Mimiviridae</taxon>
        <taxon>Klosneuvirinae</taxon>
        <taxon>Fadolivirus</taxon>
        <taxon>Fadolivirus algeromassiliense</taxon>
    </lineage>
</organism>
<accession>A0A7D3QUT8</accession>
<name>A0A7D3QUT8_9VIRU</name>
<sequence>MYRQKYYKYKNKYNSIKGGSINDPDIGDAKNTSILDPVSDDDLYSFSDRVPEKEMMRNINELILKRQNFQGFDDDRATTSMGEFMSEDLDQSTIDIGLYGKTRAKILDANEFEKTNFTKSLSRPAKTKILLIDNRNDFDTFTEKYGAINKKDKKLYIEWDRVAQKYRGFYLTSSALSDREDDIPYQGRTVSNWTTYDFSNIDEVIIFKKIRNPMISKSISRPFNGKVVDEFAIDENDFAKITDPITNDKILLIDNIKSFDKFTNQYGNLQEKSYIRIDWAKVKKDYDGLYIDKDNDFEKDRKTMAYYNDKLYVSWMKKENIDSGIVYLFE</sequence>
<protein>
    <submittedName>
        <fullName evidence="1">Uncharacterized protein</fullName>
    </submittedName>
</protein>
<proteinExistence type="predicted"/>
<evidence type="ECO:0000313" key="1">
    <source>
        <dbReference type="EMBL" id="QKF94403.1"/>
    </source>
</evidence>
<evidence type="ECO:0000313" key="2">
    <source>
        <dbReference type="Proteomes" id="UP001162001"/>
    </source>
</evidence>